<dbReference type="EMBL" id="CAEZUR010000006">
    <property type="protein sequence ID" value="CAB4600936.1"/>
    <property type="molecule type" value="Genomic_DNA"/>
</dbReference>
<organism evidence="2">
    <name type="scientific">freshwater metagenome</name>
    <dbReference type="NCBI Taxonomy" id="449393"/>
    <lineage>
        <taxon>unclassified sequences</taxon>
        <taxon>metagenomes</taxon>
        <taxon>ecological metagenomes</taxon>
    </lineage>
</organism>
<gene>
    <name evidence="2" type="ORF">UFOPK1843_00134</name>
</gene>
<keyword evidence="1" id="KW-1133">Transmembrane helix</keyword>
<dbReference type="AlphaFoldDB" id="A0A6J6GI50"/>
<accession>A0A6J6GI50</accession>
<sequence>MISEAKTIRQYAELVRAGHRIQIKPEQFSKTTVQDLNQILELTAQVGGQLAATLDRFATVLLTREQNKTELELAVAGPKASSRLVMSLPILVFVGSGIAGIPIFEVLRSPSIVWLSLLLGLLLFWLGTRWTNRLMALAEPRNEDPGITLELLAIAVKAGLPLRSAAETVGAADTSELQQLAAGSGIALYELIIERANSLRLDQFNRDRMRIQKTSVSVLWPLGLIVLPAFVLIAIIPVGAALIQNN</sequence>
<keyword evidence="1" id="KW-0812">Transmembrane</keyword>
<feature type="transmembrane region" description="Helical" evidence="1">
    <location>
        <begin position="218"/>
        <end position="243"/>
    </location>
</feature>
<evidence type="ECO:0000313" key="2">
    <source>
        <dbReference type="EMBL" id="CAB4600936.1"/>
    </source>
</evidence>
<keyword evidence="1" id="KW-0472">Membrane</keyword>
<proteinExistence type="predicted"/>
<feature type="transmembrane region" description="Helical" evidence="1">
    <location>
        <begin position="110"/>
        <end position="127"/>
    </location>
</feature>
<evidence type="ECO:0000256" key="1">
    <source>
        <dbReference type="SAM" id="Phobius"/>
    </source>
</evidence>
<feature type="transmembrane region" description="Helical" evidence="1">
    <location>
        <begin position="84"/>
        <end position="104"/>
    </location>
</feature>
<protein>
    <submittedName>
        <fullName evidence="2">Unannotated protein</fullName>
    </submittedName>
</protein>
<reference evidence="2" key="1">
    <citation type="submission" date="2020-05" db="EMBL/GenBank/DDBJ databases">
        <authorList>
            <person name="Chiriac C."/>
            <person name="Salcher M."/>
            <person name="Ghai R."/>
            <person name="Kavagutti S V."/>
        </authorList>
    </citation>
    <scope>NUCLEOTIDE SEQUENCE</scope>
</reference>
<name>A0A6J6GI50_9ZZZZ</name>